<organism evidence="1">
    <name type="scientific">Rhizophora mucronata</name>
    <name type="common">Asiatic mangrove</name>
    <dbReference type="NCBI Taxonomy" id="61149"/>
    <lineage>
        <taxon>Eukaryota</taxon>
        <taxon>Viridiplantae</taxon>
        <taxon>Streptophyta</taxon>
        <taxon>Embryophyta</taxon>
        <taxon>Tracheophyta</taxon>
        <taxon>Spermatophyta</taxon>
        <taxon>Magnoliopsida</taxon>
        <taxon>eudicotyledons</taxon>
        <taxon>Gunneridae</taxon>
        <taxon>Pentapetalae</taxon>
        <taxon>rosids</taxon>
        <taxon>fabids</taxon>
        <taxon>Malpighiales</taxon>
        <taxon>Rhizophoraceae</taxon>
        <taxon>Rhizophora</taxon>
    </lineage>
</organism>
<name>A0A2P2PTC5_RHIMU</name>
<accession>A0A2P2PTC5</accession>
<proteinExistence type="predicted"/>
<sequence>MSVTKIKIYRQIRRYIHNSKVSVIPIREIEKMKFLLVRIC</sequence>
<reference evidence="1" key="1">
    <citation type="submission" date="2018-02" db="EMBL/GenBank/DDBJ databases">
        <title>Rhizophora mucronata_Transcriptome.</title>
        <authorList>
            <person name="Meera S.P."/>
            <person name="Sreeshan A."/>
            <person name="Augustine A."/>
        </authorList>
    </citation>
    <scope>NUCLEOTIDE SEQUENCE</scope>
    <source>
        <tissue evidence="1">Leaf</tissue>
    </source>
</reference>
<dbReference type="EMBL" id="GGEC01077512">
    <property type="protein sequence ID" value="MBX57996.1"/>
    <property type="molecule type" value="Transcribed_RNA"/>
</dbReference>
<protein>
    <submittedName>
        <fullName evidence="1">Uncharacterized protein</fullName>
    </submittedName>
</protein>
<dbReference type="AlphaFoldDB" id="A0A2P2PTC5"/>
<evidence type="ECO:0000313" key="1">
    <source>
        <dbReference type="EMBL" id="MBX57996.1"/>
    </source>
</evidence>